<dbReference type="EMBL" id="NBSK02000001">
    <property type="protein sequence ID" value="KAJ0226582.1"/>
    <property type="molecule type" value="Genomic_DNA"/>
</dbReference>
<evidence type="ECO:0000313" key="1">
    <source>
        <dbReference type="EMBL" id="KAJ0226582.1"/>
    </source>
</evidence>
<dbReference type="AlphaFoldDB" id="A0A9R1WH27"/>
<accession>A0A9R1WH27</accession>
<evidence type="ECO:0000313" key="2">
    <source>
        <dbReference type="Proteomes" id="UP000235145"/>
    </source>
</evidence>
<gene>
    <name evidence="1" type="ORF">LSAT_V11C100045410</name>
</gene>
<sequence length="151" mass="16942">MLSSRDTGGLGIGSLKAFNFALHLNRLWRIRTTNNVISVNVVKSIHEVHGGVRLGVSKLTGNRVWAALVKTWDKLHESGLIPNYFMKINVENRNSTCFWQEVWLGEGRLSDKYPRLYALEVKKNIFGKMGGDIGPGSVLFLDVARGDNSWI</sequence>
<evidence type="ECO:0008006" key="3">
    <source>
        <dbReference type="Google" id="ProtNLM"/>
    </source>
</evidence>
<reference evidence="1 2" key="1">
    <citation type="journal article" date="2017" name="Nat. Commun.">
        <title>Genome assembly with in vitro proximity ligation data and whole-genome triplication in lettuce.</title>
        <authorList>
            <person name="Reyes-Chin-Wo S."/>
            <person name="Wang Z."/>
            <person name="Yang X."/>
            <person name="Kozik A."/>
            <person name="Arikit S."/>
            <person name="Song C."/>
            <person name="Xia L."/>
            <person name="Froenicke L."/>
            <person name="Lavelle D.O."/>
            <person name="Truco M.J."/>
            <person name="Xia R."/>
            <person name="Zhu S."/>
            <person name="Xu C."/>
            <person name="Xu H."/>
            <person name="Xu X."/>
            <person name="Cox K."/>
            <person name="Korf I."/>
            <person name="Meyers B.C."/>
            <person name="Michelmore R.W."/>
        </authorList>
    </citation>
    <scope>NUCLEOTIDE SEQUENCE [LARGE SCALE GENOMIC DNA]</scope>
    <source>
        <strain evidence="2">cv. Salinas</strain>
        <tissue evidence="1">Seedlings</tissue>
    </source>
</reference>
<name>A0A9R1WH27_LACSA</name>
<protein>
    <recommendedName>
        <fullName evidence="3">Reverse transcriptase zinc-binding domain-containing protein</fullName>
    </recommendedName>
</protein>
<dbReference type="Proteomes" id="UP000235145">
    <property type="component" value="Unassembled WGS sequence"/>
</dbReference>
<organism evidence="1 2">
    <name type="scientific">Lactuca sativa</name>
    <name type="common">Garden lettuce</name>
    <dbReference type="NCBI Taxonomy" id="4236"/>
    <lineage>
        <taxon>Eukaryota</taxon>
        <taxon>Viridiplantae</taxon>
        <taxon>Streptophyta</taxon>
        <taxon>Embryophyta</taxon>
        <taxon>Tracheophyta</taxon>
        <taxon>Spermatophyta</taxon>
        <taxon>Magnoliopsida</taxon>
        <taxon>eudicotyledons</taxon>
        <taxon>Gunneridae</taxon>
        <taxon>Pentapetalae</taxon>
        <taxon>asterids</taxon>
        <taxon>campanulids</taxon>
        <taxon>Asterales</taxon>
        <taxon>Asteraceae</taxon>
        <taxon>Cichorioideae</taxon>
        <taxon>Cichorieae</taxon>
        <taxon>Lactucinae</taxon>
        <taxon>Lactuca</taxon>
    </lineage>
</organism>
<proteinExistence type="predicted"/>
<comment type="caution">
    <text evidence="1">The sequence shown here is derived from an EMBL/GenBank/DDBJ whole genome shotgun (WGS) entry which is preliminary data.</text>
</comment>
<keyword evidence="2" id="KW-1185">Reference proteome</keyword>